<feature type="transmembrane region" description="Helical" evidence="1">
    <location>
        <begin position="39"/>
        <end position="61"/>
    </location>
</feature>
<sequence length="62" mass="6629">MKIITAGIALIVIIASILMCLFFAYQGGKRNRNPKYDRITIMVGIGIGGAIGLGLIIGTLFF</sequence>
<dbReference type="Proteomes" id="UP000675664">
    <property type="component" value="Unassembled WGS sequence"/>
</dbReference>
<evidence type="ECO:0000313" key="2">
    <source>
        <dbReference type="EMBL" id="MBR0597257.1"/>
    </source>
</evidence>
<evidence type="ECO:0000256" key="1">
    <source>
        <dbReference type="SAM" id="Phobius"/>
    </source>
</evidence>
<dbReference type="EMBL" id="JAGSND010000002">
    <property type="protein sequence ID" value="MBR0597257.1"/>
    <property type="molecule type" value="Genomic_DNA"/>
</dbReference>
<accession>A0A8J7VY59</accession>
<dbReference type="RefSeq" id="WP_227017383.1">
    <property type="nucleotide sequence ID" value="NZ_JAGSND010000002.1"/>
</dbReference>
<gene>
    <name evidence="2" type="ORF">KCX82_05195</name>
</gene>
<comment type="caution">
    <text evidence="2">The sequence shown here is derived from an EMBL/GenBank/DDBJ whole genome shotgun (WGS) entry which is preliminary data.</text>
</comment>
<keyword evidence="1" id="KW-0472">Membrane</keyword>
<organism evidence="2 3">
    <name type="scientific">Sinanaerobacter chloroacetimidivorans</name>
    <dbReference type="NCBI Taxonomy" id="2818044"/>
    <lineage>
        <taxon>Bacteria</taxon>
        <taxon>Bacillati</taxon>
        <taxon>Bacillota</taxon>
        <taxon>Clostridia</taxon>
        <taxon>Peptostreptococcales</taxon>
        <taxon>Anaerovoracaceae</taxon>
        <taxon>Sinanaerobacter</taxon>
    </lineage>
</organism>
<dbReference type="AlphaFoldDB" id="A0A8J7VY59"/>
<name>A0A8J7VY59_9FIRM</name>
<reference evidence="2" key="1">
    <citation type="submission" date="2021-04" db="EMBL/GenBank/DDBJ databases">
        <title>Sinoanaerobacter chloroacetimidivorans sp. nov., an obligate anaerobic bacterium isolated from anaerobic sludge.</title>
        <authorList>
            <person name="Bao Y."/>
        </authorList>
    </citation>
    <scope>NUCLEOTIDE SEQUENCE</scope>
    <source>
        <strain evidence="2">BAD-6</strain>
    </source>
</reference>
<keyword evidence="1" id="KW-0812">Transmembrane</keyword>
<evidence type="ECO:0000313" key="3">
    <source>
        <dbReference type="Proteomes" id="UP000675664"/>
    </source>
</evidence>
<keyword evidence="3" id="KW-1185">Reference proteome</keyword>
<keyword evidence="1" id="KW-1133">Transmembrane helix</keyword>
<protein>
    <submittedName>
        <fullName evidence="2">Uncharacterized protein</fullName>
    </submittedName>
</protein>
<proteinExistence type="predicted"/>
<reference evidence="2" key="2">
    <citation type="submission" date="2021-04" db="EMBL/GenBank/DDBJ databases">
        <authorList>
            <person name="Liu J."/>
        </authorList>
    </citation>
    <scope>NUCLEOTIDE SEQUENCE</scope>
    <source>
        <strain evidence="2">BAD-6</strain>
    </source>
</reference>
<feature type="transmembrane region" description="Helical" evidence="1">
    <location>
        <begin position="6"/>
        <end position="27"/>
    </location>
</feature>